<proteinExistence type="inferred from homology"/>
<dbReference type="Pfam" id="PF13233">
    <property type="entry name" value="Complex1_LYR_2"/>
    <property type="match status" value="1"/>
</dbReference>
<gene>
    <name evidence="7" type="ORF">BCR37DRAFT_335705</name>
</gene>
<evidence type="ECO:0000256" key="4">
    <source>
        <dbReference type="ARBA" id="ARBA00023128"/>
    </source>
</evidence>
<dbReference type="InterPro" id="IPR008381">
    <property type="entry name" value="SDHAF3/Sdh7"/>
</dbReference>
<reference evidence="7 8" key="1">
    <citation type="submission" date="2016-07" db="EMBL/GenBank/DDBJ databases">
        <title>Pervasive Adenine N6-methylation of Active Genes in Fungi.</title>
        <authorList>
            <consortium name="DOE Joint Genome Institute"/>
            <person name="Mondo S.J."/>
            <person name="Dannebaum R.O."/>
            <person name="Kuo R.C."/>
            <person name="Labutti K."/>
            <person name="Haridas S."/>
            <person name="Kuo A."/>
            <person name="Salamov A."/>
            <person name="Ahrendt S.R."/>
            <person name="Lipzen A."/>
            <person name="Sullivan W."/>
            <person name="Andreopoulos W.B."/>
            <person name="Clum A."/>
            <person name="Lindquist E."/>
            <person name="Daum C."/>
            <person name="Ramamoorthy G.K."/>
            <person name="Gryganskyi A."/>
            <person name="Culley D."/>
            <person name="Magnuson J.K."/>
            <person name="James T.Y."/>
            <person name="O'Malley M.A."/>
            <person name="Stajich J.E."/>
            <person name="Spatafora J.W."/>
            <person name="Visel A."/>
            <person name="Grigoriev I.V."/>
        </authorList>
    </citation>
    <scope>NUCLEOTIDE SEQUENCE [LARGE SCALE GENOMIC DNA]</scope>
    <source>
        <strain evidence="7 8">12-1054</strain>
    </source>
</reference>
<evidence type="ECO:0000256" key="6">
    <source>
        <dbReference type="RuleBase" id="RU368039"/>
    </source>
</evidence>
<dbReference type="RefSeq" id="XP_040725442.1">
    <property type="nucleotide sequence ID" value="XM_040867196.1"/>
</dbReference>
<protein>
    <recommendedName>
        <fullName evidence="6">Succinate dehydrogenase assembly factor 3</fullName>
        <shortName evidence="6">SDH assembly factor 3</shortName>
        <shortName evidence="6">SDHAF3</shortName>
    </recommendedName>
</protein>
<feature type="non-terminal residue" evidence="7">
    <location>
        <position position="99"/>
    </location>
</feature>
<dbReference type="STRING" id="56484.A0A1Y2FF83"/>
<dbReference type="OrthoDB" id="278329at2759"/>
<evidence type="ECO:0000256" key="3">
    <source>
        <dbReference type="ARBA" id="ARBA00022946"/>
    </source>
</evidence>
<organism evidence="7 8">
    <name type="scientific">Protomyces lactucae-debilis</name>
    <dbReference type="NCBI Taxonomy" id="2754530"/>
    <lineage>
        <taxon>Eukaryota</taxon>
        <taxon>Fungi</taxon>
        <taxon>Dikarya</taxon>
        <taxon>Ascomycota</taxon>
        <taxon>Taphrinomycotina</taxon>
        <taxon>Taphrinomycetes</taxon>
        <taxon>Taphrinales</taxon>
        <taxon>Protomycetaceae</taxon>
        <taxon>Protomyces</taxon>
    </lineage>
</organism>
<dbReference type="GeneID" id="63783795"/>
<dbReference type="GO" id="GO:0034553">
    <property type="term" value="P:mitochondrial respiratory chain complex II assembly"/>
    <property type="evidence" value="ECO:0007669"/>
    <property type="project" value="UniProtKB-UniRule"/>
</dbReference>
<evidence type="ECO:0000256" key="2">
    <source>
        <dbReference type="ARBA" id="ARBA00006020"/>
    </source>
</evidence>
<keyword evidence="3" id="KW-0809">Transit peptide</keyword>
<evidence type="ECO:0000256" key="5">
    <source>
        <dbReference type="ARBA" id="ARBA00023186"/>
    </source>
</evidence>
<sequence>KNPLLQPLHLYRLILRTHRELPVELRTIGDPYVKSEFKLHKTTDNPIHIVGFLSEWQKYVQDLKGSGWQGVRIDKDKIDKMSEEQLGQLYELMKATNEE</sequence>
<dbReference type="GO" id="GO:0005759">
    <property type="term" value="C:mitochondrial matrix"/>
    <property type="evidence" value="ECO:0007669"/>
    <property type="project" value="UniProtKB-SubCell"/>
</dbReference>
<evidence type="ECO:0000313" key="8">
    <source>
        <dbReference type="Proteomes" id="UP000193685"/>
    </source>
</evidence>
<comment type="subunit">
    <text evidence="6">Interacts with the iron-sulfur protein subunit within the SDH catalytic dimer.</text>
</comment>
<comment type="function">
    <text evidence="6">Plays an essential role in the assembly of succinate dehydrogenase (SDH), an enzyme complex (also referred to as respiratory complex II) that is a component of both the tricarboxylic acid (TCA) cycle and the mitochondrial electron transport chain, and which couples the oxidation of succinate to fumarate with the reduction of ubiquinone (coenzyme Q) to ubiquinol. Promotes maturation of the iron-sulfur protein subunit of the SDH catalytic dimer, protecting it from the deleterious effects of oxidants. May act together with SDHAF1.</text>
</comment>
<dbReference type="AlphaFoldDB" id="A0A1Y2FF83"/>
<accession>A0A1Y2FF83</accession>
<keyword evidence="4 6" id="KW-0496">Mitochondrion</keyword>
<comment type="similarity">
    <text evidence="2 6">Belongs to the complex I LYR family. SDHAF3 subfamily.</text>
</comment>
<comment type="caution">
    <text evidence="7">The sequence shown here is derived from an EMBL/GenBank/DDBJ whole genome shotgun (WGS) entry which is preliminary data.</text>
</comment>
<dbReference type="EMBL" id="MCFI01000009">
    <property type="protein sequence ID" value="ORY82571.1"/>
    <property type="molecule type" value="Genomic_DNA"/>
</dbReference>
<dbReference type="Proteomes" id="UP000193685">
    <property type="component" value="Unassembled WGS sequence"/>
</dbReference>
<dbReference type="CDD" id="cd20270">
    <property type="entry name" value="Complex1_LYR_SDHAF3_LYRM10"/>
    <property type="match status" value="1"/>
</dbReference>
<keyword evidence="8" id="KW-1185">Reference proteome</keyword>
<dbReference type="GO" id="GO:0006105">
    <property type="term" value="P:succinate metabolic process"/>
    <property type="evidence" value="ECO:0007669"/>
    <property type="project" value="TreeGrafter"/>
</dbReference>
<dbReference type="OMA" id="WQQTNEN"/>
<dbReference type="PANTHER" id="PTHR13137">
    <property type="entry name" value="DC11 ACN9 HOMOLOG"/>
    <property type="match status" value="1"/>
</dbReference>
<dbReference type="PANTHER" id="PTHR13137:SF6">
    <property type="entry name" value="SUCCINATE DEHYDROGENASE ASSEMBLY FACTOR 3, MITOCHONDRIAL"/>
    <property type="match status" value="1"/>
</dbReference>
<evidence type="ECO:0000313" key="7">
    <source>
        <dbReference type="EMBL" id="ORY82571.1"/>
    </source>
</evidence>
<evidence type="ECO:0000256" key="1">
    <source>
        <dbReference type="ARBA" id="ARBA00004305"/>
    </source>
</evidence>
<dbReference type="GO" id="GO:0005758">
    <property type="term" value="C:mitochondrial intermembrane space"/>
    <property type="evidence" value="ECO:0007669"/>
    <property type="project" value="TreeGrafter"/>
</dbReference>
<comment type="subcellular location">
    <subcellularLocation>
        <location evidence="1 6">Mitochondrion matrix</location>
    </subcellularLocation>
</comment>
<name>A0A1Y2FF83_PROLT</name>
<keyword evidence="5 6" id="KW-0143">Chaperone</keyword>
<feature type="non-terminal residue" evidence="7">
    <location>
        <position position="1"/>
    </location>
</feature>